<gene>
    <name evidence="2" type="ORF">APLA_LOCUS6253</name>
</gene>
<dbReference type="OrthoDB" id="2142040at2759"/>
<protein>
    <recommendedName>
        <fullName evidence="1">DUF5641 domain-containing protein</fullName>
    </recommendedName>
</protein>
<reference evidence="2 3" key="1">
    <citation type="submission" date="2020-04" db="EMBL/GenBank/DDBJ databases">
        <authorList>
            <person name="Wallbank WR R."/>
            <person name="Pardo Diaz C."/>
            <person name="Kozak K."/>
            <person name="Martin S."/>
            <person name="Jiggins C."/>
            <person name="Moest M."/>
            <person name="Warren A I."/>
            <person name="Byers J.R.P. K."/>
            <person name="Montejo-Kovacevich G."/>
            <person name="Yen C E."/>
        </authorList>
    </citation>
    <scope>NUCLEOTIDE SEQUENCE [LARGE SCALE GENOMIC DNA]</scope>
</reference>
<feature type="domain" description="DUF5641" evidence="1">
    <location>
        <begin position="2"/>
        <end position="82"/>
    </location>
</feature>
<dbReference type="Pfam" id="PF18701">
    <property type="entry name" value="DUF5641"/>
    <property type="match status" value="1"/>
</dbReference>
<dbReference type="PANTHER" id="PTHR47331">
    <property type="entry name" value="PHD-TYPE DOMAIN-CONTAINING PROTEIN"/>
    <property type="match status" value="1"/>
</dbReference>
<dbReference type="InterPro" id="IPR040676">
    <property type="entry name" value="DUF5641"/>
</dbReference>
<name>A0A8S0ZKR6_ARCPL</name>
<evidence type="ECO:0000313" key="2">
    <source>
        <dbReference type="EMBL" id="CAB3233827.1"/>
    </source>
</evidence>
<dbReference type="Proteomes" id="UP000494256">
    <property type="component" value="Unassembled WGS sequence"/>
</dbReference>
<sequence>MFWRRWVTEVLPEMIPRQKWTQDSQRPLQVGDLVFIADPNATRNIWPRGIIEEVSPGKDCRVRVDQVRTQLGSLKRSVARVAKIRIEI</sequence>
<dbReference type="EMBL" id="CADEBD010000293">
    <property type="protein sequence ID" value="CAB3233827.1"/>
    <property type="molecule type" value="Genomic_DNA"/>
</dbReference>
<accession>A0A8S0ZKR6</accession>
<evidence type="ECO:0000313" key="3">
    <source>
        <dbReference type="Proteomes" id="UP000494256"/>
    </source>
</evidence>
<organism evidence="2 3">
    <name type="scientific">Arctia plantaginis</name>
    <name type="common">Wood tiger moth</name>
    <name type="synonym">Phalaena plantaginis</name>
    <dbReference type="NCBI Taxonomy" id="874455"/>
    <lineage>
        <taxon>Eukaryota</taxon>
        <taxon>Metazoa</taxon>
        <taxon>Ecdysozoa</taxon>
        <taxon>Arthropoda</taxon>
        <taxon>Hexapoda</taxon>
        <taxon>Insecta</taxon>
        <taxon>Pterygota</taxon>
        <taxon>Neoptera</taxon>
        <taxon>Endopterygota</taxon>
        <taxon>Lepidoptera</taxon>
        <taxon>Glossata</taxon>
        <taxon>Ditrysia</taxon>
        <taxon>Noctuoidea</taxon>
        <taxon>Erebidae</taxon>
        <taxon>Arctiinae</taxon>
        <taxon>Arctia</taxon>
    </lineage>
</organism>
<dbReference type="PANTHER" id="PTHR47331:SF1">
    <property type="entry name" value="GAG-LIKE PROTEIN"/>
    <property type="match status" value="1"/>
</dbReference>
<dbReference type="AlphaFoldDB" id="A0A8S0ZKR6"/>
<proteinExistence type="predicted"/>
<evidence type="ECO:0000259" key="1">
    <source>
        <dbReference type="Pfam" id="PF18701"/>
    </source>
</evidence>
<comment type="caution">
    <text evidence="2">The sequence shown here is derived from an EMBL/GenBank/DDBJ whole genome shotgun (WGS) entry which is preliminary data.</text>
</comment>